<feature type="transmembrane region" description="Helical" evidence="6">
    <location>
        <begin position="469"/>
        <end position="491"/>
    </location>
</feature>
<feature type="transmembrane region" description="Helical" evidence="6">
    <location>
        <begin position="430"/>
        <end position="448"/>
    </location>
</feature>
<evidence type="ECO:0000313" key="7">
    <source>
        <dbReference type="EMBL" id="KAK1458296.1"/>
    </source>
</evidence>
<sequence length="574" mass="64330">MTKFYASGKEHYRFIKSRVSQIQWKLPVEESSLAPPGVASNKDQEPILPELRTWTSWDFATYWMSDLINITTWQIAASAMIVGLSTSDAVIITLLSGVLNSIPTVMSGAPGTDYHIPFPIAVRSSYGYYLGYFVVFTRGALGIIWFSVNCWIGSFAVTEVSIHVASVKNDGSNRDLDTNQTVAALWPEYRLIENHLPTFAGITSLQMMSYLLFFLIQVPFFCIPLHKLKTLFFWKAVLLVPTSVGTVIWICARAGNVKDIFSQEATIHGSARTWIWLSTLCANTNSWLTMTINMSDYSRLSKTRYAPFSQILTIPIVKTIYAILGIATVGAGRALYARDIWSPVELLSLWTGSGGRFLAFLCGCLWILSQVSCNISANAIPFGHDAMNILPSYINVRRGSFICLIIGTWCLAPWKLVSTAAQFLQFMNGYGSVICCIVSIMITDYWFIKRRKLDVPGLYDPHGRYRYSAGFNWRAVVVQILFMGITLPGVIGQVYTSISLPEVLRRIYDVNWFVCTFLPALSYWVLCIICPAPENVNYQGELRVIEAESQEINLVNTGIVTSLGFIEGQETKLR</sequence>
<gene>
    <name evidence="7" type="ORF">CMEL01_15643</name>
</gene>
<evidence type="ECO:0000256" key="6">
    <source>
        <dbReference type="SAM" id="Phobius"/>
    </source>
</evidence>
<dbReference type="InterPro" id="IPR001248">
    <property type="entry name" value="Pur-cyt_permease"/>
</dbReference>
<keyword evidence="8" id="KW-1185">Reference proteome</keyword>
<dbReference type="PANTHER" id="PTHR30618:SF0">
    <property type="entry name" value="PURINE-URACIL PERMEASE NCS1"/>
    <property type="match status" value="1"/>
</dbReference>
<accession>A0AAI9XS44</accession>
<proteinExistence type="inferred from homology"/>
<keyword evidence="4 6" id="KW-1133">Transmembrane helix</keyword>
<dbReference type="InterPro" id="IPR045225">
    <property type="entry name" value="Uracil/uridine/allantoin_perm"/>
</dbReference>
<feature type="transmembrane region" description="Helical" evidence="6">
    <location>
        <begin position="357"/>
        <end position="380"/>
    </location>
</feature>
<reference evidence="7 8" key="1">
    <citation type="submission" date="2016-10" db="EMBL/GenBank/DDBJ databases">
        <title>The genome sequence of Colletotrichum fioriniae PJ7.</title>
        <authorList>
            <person name="Baroncelli R."/>
        </authorList>
    </citation>
    <scope>NUCLEOTIDE SEQUENCE [LARGE SCALE GENOMIC DNA]</scope>
    <source>
        <strain evidence="7">Col 31</strain>
    </source>
</reference>
<dbReference type="EMBL" id="MLGG01000014">
    <property type="protein sequence ID" value="KAK1458296.1"/>
    <property type="molecule type" value="Genomic_DNA"/>
</dbReference>
<dbReference type="GO" id="GO:0005886">
    <property type="term" value="C:plasma membrane"/>
    <property type="evidence" value="ECO:0007669"/>
    <property type="project" value="TreeGrafter"/>
</dbReference>
<dbReference type="Gene3D" id="1.10.4160.10">
    <property type="entry name" value="Hydantoin permease"/>
    <property type="match status" value="1"/>
</dbReference>
<feature type="transmembrane region" description="Helical" evidence="6">
    <location>
        <begin position="232"/>
        <end position="255"/>
    </location>
</feature>
<protein>
    <submittedName>
        <fullName evidence="7">NCS1 nucleoside transporter</fullName>
    </submittedName>
</protein>
<dbReference type="PANTHER" id="PTHR30618">
    <property type="entry name" value="NCS1 FAMILY PURINE/PYRIMIDINE TRANSPORTER"/>
    <property type="match status" value="1"/>
</dbReference>
<comment type="caution">
    <text evidence="7">The sequence shown here is derived from an EMBL/GenBank/DDBJ whole genome shotgun (WGS) entry which is preliminary data.</text>
</comment>
<evidence type="ECO:0000313" key="8">
    <source>
        <dbReference type="Proteomes" id="UP001239795"/>
    </source>
</evidence>
<comment type="similarity">
    <text evidence="2">Belongs to the purine-cytosine permease (2.A.39) family.</text>
</comment>
<feature type="transmembrane region" description="Helical" evidence="6">
    <location>
        <begin position="401"/>
        <end position="424"/>
    </location>
</feature>
<feature type="transmembrane region" description="Helical" evidence="6">
    <location>
        <begin position="126"/>
        <end position="148"/>
    </location>
</feature>
<dbReference type="Proteomes" id="UP001239795">
    <property type="component" value="Unassembled WGS sequence"/>
</dbReference>
<dbReference type="AlphaFoldDB" id="A0AAI9XS44"/>
<feature type="transmembrane region" description="Helical" evidence="6">
    <location>
        <begin position="511"/>
        <end position="533"/>
    </location>
</feature>
<organism evidence="7 8">
    <name type="scientific">Colletotrichum melonis</name>
    <dbReference type="NCBI Taxonomy" id="1209925"/>
    <lineage>
        <taxon>Eukaryota</taxon>
        <taxon>Fungi</taxon>
        <taxon>Dikarya</taxon>
        <taxon>Ascomycota</taxon>
        <taxon>Pezizomycotina</taxon>
        <taxon>Sordariomycetes</taxon>
        <taxon>Hypocreomycetidae</taxon>
        <taxon>Glomerellales</taxon>
        <taxon>Glomerellaceae</taxon>
        <taxon>Colletotrichum</taxon>
        <taxon>Colletotrichum acutatum species complex</taxon>
    </lineage>
</organism>
<feature type="transmembrane region" description="Helical" evidence="6">
    <location>
        <begin position="316"/>
        <end position="337"/>
    </location>
</feature>
<evidence type="ECO:0000256" key="3">
    <source>
        <dbReference type="ARBA" id="ARBA00022692"/>
    </source>
</evidence>
<evidence type="ECO:0000256" key="2">
    <source>
        <dbReference type="ARBA" id="ARBA00008974"/>
    </source>
</evidence>
<dbReference type="Pfam" id="PF02133">
    <property type="entry name" value="Transp_cyt_pur"/>
    <property type="match status" value="2"/>
</dbReference>
<evidence type="ECO:0000256" key="5">
    <source>
        <dbReference type="ARBA" id="ARBA00023136"/>
    </source>
</evidence>
<dbReference type="GO" id="GO:0015205">
    <property type="term" value="F:nucleobase transmembrane transporter activity"/>
    <property type="evidence" value="ECO:0007669"/>
    <property type="project" value="TreeGrafter"/>
</dbReference>
<keyword evidence="5 6" id="KW-0472">Membrane</keyword>
<evidence type="ECO:0000256" key="4">
    <source>
        <dbReference type="ARBA" id="ARBA00022989"/>
    </source>
</evidence>
<keyword evidence="3 6" id="KW-0812">Transmembrane</keyword>
<feature type="transmembrane region" description="Helical" evidence="6">
    <location>
        <begin position="207"/>
        <end position="225"/>
    </location>
</feature>
<comment type="subcellular location">
    <subcellularLocation>
        <location evidence="1">Membrane</location>
        <topology evidence="1">Multi-pass membrane protein</topology>
    </subcellularLocation>
</comment>
<name>A0AAI9XS44_9PEZI</name>
<evidence type="ECO:0000256" key="1">
    <source>
        <dbReference type="ARBA" id="ARBA00004141"/>
    </source>
</evidence>